<organism evidence="1 2">
    <name type="scientific">Sinomicrobium weinanense</name>
    <dbReference type="NCBI Taxonomy" id="2842200"/>
    <lineage>
        <taxon>Bacteria</taxon>
        <taxon>Pseudomonadati</taxon>
        <taxon>Bacteroidota</taxon>
        <taxon>Flavobacteriia</taxon>
        <taxon>Flavobacteriales</taxon>
        <taxon>Flavobacteriaceae</taxon>
        <taxon>Sinomicrobium</taxon>
    </lineage>
</organism>
<dbReference type="Pfam" id="PF05635">
    <property type="entry name" value="23S_rRNA_IVP"/>
    <property type="match status" value="1"/>
</dbReference>
<evidence type="ECO:0000313" key="1">
    <source>
        <dbReference type="EMBL" id="MBC9795922.1"/>
    </source>
</evidence>
<dbReference type="InterPro" id="IPR012657">
    <property type="entry name" value="23S_rRNA-intervening_sequence"/>
</dbReference>
<keyword evidence="2" id="KW-1185">Reference proteome</keyword>
<comment type="caution">
    <text evidence="1">The sequence shown here is derived from an EMBL/GenBank/DDBJ whole genome shotgun (WGS) entry which is preliminary data.</text>
</comment>
<gene>
    <name evidence="1" type="ORF">IBL28_08090</name>
</gene>
<dbReference type="InterPro" id="IPR036583">
    <property type="entry name" value="23S_rRNA_IVS_sf"/>
</dbReference>
<dbReference type="NCBIfam" id="TIGR02436">
    <property type="entry name" value="four helix bundle protein"/>
    <property type="match status" value="1"/>
</dbReference>
<dbReference type="RefSeq" id="WP_187965072.1">
    <property type="nucleotide sequence ID" value="NZ_JACVDC010000017.1"/>
</dbReference>
<protein>
    <submittedName>
        <fullName evidence="1">Four helix bundle protein</fullName>
    </submittedName>
</protein>
<dbReference type="Proteomes" id="UP000653730">
    <property type="component" value="Unassembled WGS sequence"/>
</dbReference>
<evidence type="ECO:0000313" key="2">
    <source>
        <dbReference type="Proteomes" id="UP000653730"/>
    </source>
</evidence>
<dbReference type="PANTHER" id="PTHR38471:SF2">
    <property type="entry name" value="FOUR HELIX BUNDLE PROTEIN"/>
    <property type="match status" value="1"/>
</dbReference>
<dbReference type="Gene3D" id="1.20.1440.60">
    <property type="entry name" value="23S rRNA-intervening sequence"/>
    <property type="match status" value="1"/>
</dbReference>
<dbReference type="PANTHER" id="PTHR38471">
    <property type="entry name" value="FOUR HELIX BUNDLE PROTEIN"/>
    <property type="match status" value="1"/>
</dbReference>
<accession>A0A926Q1P7</accession>
<proteinExistence type="predicted"/>
<sequence>MESSNWTKYKIEIRERLKKFALNILDLSGKISLTPRGKAINYQVVKSGTSMYVNYRATLRSRSKKEFYCKLSIVVEGTDETEAWLGLLMASGILKEEFITELHKECEEHLKILGSMRKRLS</sequence>
<dbReference type="SUPFAM" id="SSF158446">
    <property type="entry name" value="IVS-encoded protein-like"/>
    <property type="match status" value="1"/>
</dbReference>
<dbReference type="AlphaFoldDB" id="A0A926Q1P7"/>
<dbReference type="EMBL" id="JACVDC010000017">
    <property type="protein sequence ID" value="MBC9795922.1"/>
    <property type="molecule type" value="Genomic_DNA"/>
</dbReference>
<reference evidence="1 2" key="1">
    <citation type="submission" date="2020-09" db="EMBL/GenBank/DDBJ databases">
        <title>Sinomicrobium weinanense sp. nov., a halophilic bacteria isolated from saline-alkali soil.</title>
        <authorList>
            <person name="Wu P."/>
            <person name="Ren H."/>
            <person name="Mei Y."/>
            <person name="Liang Y."/>
            <person name="Chen Z."/>
        </authorList>
    </citation>
    <scope>NUCLEOTIDE SEQUENCE [LARGE SCALE GENOMIC DNA]</scope>
    <source>
        <strain evidence="1 2">FJxs</strain>
    </source>
</reference>
<name>A0A926Q1P7_9FLAO</name>